<keyword evidence="5" id="KW-1185">Reference proteome</keyword>
<dbReference type="OMA" id="YRWMVRS"/>
<dbReference type="STRING" id="400682.A0A1X7U8X0"/>
<dbReference type="InterPro" id="IPR000639">
    <property type="entry name" value="Epox_hydrolase-like"/>
</dbReference>
<protein>
    <recommendedName>
        <fullName evidence="3">AB hydrolase-1 domain-containing protein</fullName>
    </recommendedName>
</protein>
<accession>A0A1X7U8X0</accession>
<gene>
    <name evidence="4" type="primary">100638690</name>
</gene>
<name>A0A1X7U8X0_AMPQE</name>
<keyword evidence="1" id="KW-0378">Hydrolase</keyword>
<dbReference type="AlphaFoldDB" id="A0A1X7U8X0"/>
<reference evidence="5" key="1">
    <citation type="journal article" date="2010" name="Nature">
        <title>The Amphimedon queenslandica genome and the evolution of animal complexity.</title>
        <authorList>
            <person name="Srivastava M."/>
            <person name="Simakov O."/>
            <person name="Chapman J."/>
            <person name="Fahey B."/>
            <person name="Gauthier M.E."/>
            <person name="Mitros T."/>
            <person name="Richards G.S."/>
            <person name="Conaco C."/>
            <person name="Dacre M."/>
            <person name="Hellsten U."/>
            <person name="Larroux C."/>
            <person name="Putnam N.H."/>
            <person name="Stanke M."/>
            <person name="Adamska M."/>
            <person name="Darling A."/>
            <person name="Degnan S.M."/>
            <person name="Oakley T.H."/>
            <person name="Plachetzki D.C."/>
            <person name="Zhai Y."/>
            <person name="Adamski M."/>
            <person name="Calcino A."/>
            <person name="Cummins S.F."/>
            <person name="Goodstein D.M."/>
            <person name="Harris C."/>
            <person name="Jackson D.J."/>
            <person name="Leys S.P."/>
            <person name="Shu S."/>
            <person name="Woodcroft B.J."/>
            <person name="Vervoort M."/>
            <person name="Kosik K.S."/>
            <person name="Manning G."/>
            <person name="Degnan B.M."/>
            <person name="Rokhsar D.S."/>
        </authorList>
    </citation>
    <scope>NUCLEOTIDE SEQUENCE [LARGE SCALE GENOMIC DNA]</scope>
</reference>
<dbReference type="eggNOG" id="KOG4178">
    <property type="taxonomic scope" value="Eukaryota"/>
</dbReference>
<dbReference type="Pfam" id="PF00561">
    <property type="entry name" value="Abhydrolase_1"/>
    <property type="match status" value="1"/>
</dbReference>
<dbReference type="PRINTS" id="PR00412">
    <property type="entry name" value="EPOXHYDRLASE"/>
</dbReference>
<dbReference type="PRINTS" id="PR00111">
    <property type="entry name" value="ABHYDROLASE"/>
</dbReference>
<feature type="domain" description="AB hydrolase-1" evidence="3">
    <location>
        <begin position="75"/>
        <end position="324"/>
    </location>
</feature>
<dbReference type="EnsemblMetazoa" id="Aqu2.1.23906_001">
    <property type="protein sequence ID" value="Aqu2.1.23906_001"/>
    <property type="gene ID" value="Aqu2.1.23906"/>
</dbReference>
<organism evidence="4">
    <name type="scientific">Amphimedon queenslandica</name>
    <name type="common">Sponge</name>
    <dbReference type="NCBI Taxonomy" id="400682"/>
    <lineage>
        <taxon>Eukaryota</taxon>
        <taxon>Metazoa</taxon>
        <taxon>Porifera</taxon>
        <taxon>Demospongiae</taxon>
        <taxon>Heteroscleromorpha</taxon>
        <taxon>Haplosclerida</taxon>
        <taxon>Niphatidae</taxon>
        <taxon>Amphimedon</taxon>
    </lineage>
</organism>
<dbReference type="FunCoup" id="A0A1X7U8X0">
    <property type="interactions" value="15"/>
</dbReference>
<evidence type="ECO:0000259" key="3">
    <source>
        <dbReference type="Pfam" id="PF00561"/>
    </source>
</evidence>
<evidence type="ECO:0000313" key="5">
    <source>
        <dbReference type="Proteomes" id="UP000007879"/>
    </source>
</evidence>
<dbReference type="Proteomes" id="UP000007879">
    <property type="component" value="Unassembled WGS sequence"/>
</dbReference>
<dbReference type="KEGG" id="aqu:100638690"/>
<comment type="similarity">
    <text evidence="2">Belongs to the AB hydrolase superfamily. Epoxide hydrolase family.</text>
</comment>
<sequence>MFLFLLVLFFQVLWTFTTLVKLCLAILCAPGKVFKKKERGIPPACLLDPSHGTHEYITANGIKFHCVSKGDPSKPLMLLLHGFPEFWFSWRYQLKEFCNEYRVVAIDMRGYGESDKPDGVMNYTIDILRQDIIQLVKTLSPERKCILVGHDWGGVLSWEAVISNPELFEKLIILNCPNPRVFARHIRTWKQLMMSWYMFMFRTPYLPEFLISMGDFGMLKAMYRGRKGGLRNRDNFSEEILEAFKYTFSQGKNCLTPPINYIRNIFNGLSRRRGPSKPIDIPVLLIWGDDDAFLDNDMVDVHSNPKICSNVTIKHIPGCSHWVQQDCPELTNQHMREFLEQ</sequence>
<proteinExistence type="inferred from homology"/>
<evidence type="ECO:0000256" key="2">
    <source>
        <dbReference type="ARBA" id="ARBA00038334"/>
    </source>
</evidence>
<dbReference type="InterPro" id="IPR000073">
    <property type="entry name" value="AB_hydrolase_1"/>
</dbReference>
<dbReference type="InterPro" id="IPR029058">
    <property type="entry name" value="AB_hydrolase_fold"/>
</dbReference>
<dbReference type="Gene3D" id="3.40.50.1820">
    <property type="entry name" value="alpha/beta hydrolase"/>
    <property type="match status" value="1"/>
</dbReference>
<dbReference type="EnsemblMetazoa" id="XM_003388679.3">
    <property type="protein sequence ID" value="XP_003388727.1"/>
    <property type="gene ID" value="LOC100638690"/>
</dbReference>
<dbReference type="OrthoDB" id="408373at2759"/>
<dbReference type="PANTHER" id="PTHR43329">
    <property type="entry name" value="EPOXIDE HYDROLASE"/>
    <property type="match status" value="1"/>
</dbReference>
<dbReference type="SUPFAM" id="SSF53474">
    <property type="entry name" value="alpha/beta-Hydrolases"/>
    <property type="match status" value="1"/>
</dbReference>
<evidence type="ECO:0000256" key="1">
    <source>
        <dbReference type="ARBA" id="ARBA00022801"/>
    </source>
</evidence>
<reference evidence="4" key="2">
    <citation type="submission" date="2017-05" db="UniProtKB">
        <authorList>
            <consortium name="EnsemblMetazoa"/>
        </authorList>
    </citation>
    <scope>IDENTIFICATION</scope>
</reference>
<evidence type="ECO:0000313" key="4">
    <source>
        <dbReference type="EnsemblMetazoa" id="Aqu2.1.23906_001"/>
    </source>
</evidence>
<dbReference type="GO" id="GO:0004301">
    <property type="term" value="F:epoxide hydrolase activity"/>
    <property type="evidence" value="ECO:0007669"/>
    <property type="project" value="UniProtKB-ARBA"/>
</dbReference>
<dbReference type="InParanoid" id="A0A1X7U8X0"/>